<comment type="caution">
    <text evidence="8">The sequence shown here is derived from an EMBL/GenBank/DDBJ whole genome shotgun (WGS) entry which is preliminary data.</text>
</comment>
<evidence type="ECO:0000313" key="9">
    <source>
        <dbReference type="Proteomes" id="UP001633002"/>
    </source>
</evidence>
<feature type="domain" description="Reticulon" evidence="7">
    <location>
        <begin position="1"/>
        <end position="161"/>
    </location>
</feature>
<dbReference type="EMBL" id="JBJQOH010000007">
    <property type="protein sequence ID" value="KAL3681785.1"/>
    <property type="molecule type" value="Genomic_DNA"/>
</dbReference>
<accession>A0ABD3GUI0</accession>
<dbReference type="PANTHER" id="PTHR47879:SF2">
    <property type="entry name" value="RETICULON-LIKE PROTEIN B22"/>
    <property type="match status" value="1"/>
</dbReference>
<dbReference type="InterPro" id="IPR044177">
    <property type="entry name" value="RTNLB22/23"/>
</dbReference>
<feature type="transmembrane region" description="Helical" evidence="6">
    <location>
        <begin position="32"/>
        <end position="51"/>
    </location>
</feature>
<dbReference type="AlphaFoldDB" id="A0ABD3GUI0"/>
<keyword evidence="4 6" id="KW-1133">Transmembrane helix</keyword>
<evidence type="ECO:0000256" key="5">
    <source>
        <dbReference type="ARBA" id="ARBA00023136"/>
    </source>
</evidence>
<dbReference type="Pfam" id="PF02453">
    <property type="entry name" value="Reticulon"/>
    <property type="match status" value="1"/>
</dbReference>
<organism evidence="8 9">
    <name type="scientific">Riccia sorocarpa</name>
    <dbReference type="NCBI Taxonomy" id="122646"/>
    <lineage>
        <taxon>Eukaryota</taxon>
        <taxon>Viridiplantae</taxon>
        <taxon>Streptophyta</taxon>
        <taxon>Embryophyta</taxon>
        <taxon>Marchantiophyta</taxon>
        <taxon>Marchantiopsida</taxon>
        <taxon>Marchantiidae</taxon>
        <taxon>Marchantiales</taxon>
        <taxon>Ricciaceae</taxon>
        <taxon>Riccia</taxon>
    </lineage>
</organism>
<evidence type="ECO:0000259" key="7">
    <source>
        <dbReference type="PROSITE" id="PS50845"/>
    </source>
</evidence>
<feature type="transmembrane region" description="Helical" evidence="6">
    <location>
        <begin position="7"/>
        <end position="26"/>
    </location>
</feature>
<keyword evidence="9" id="KW-1185">Reference proteome</keyword>
<dbReference type="InterPro" id="IPR003388">
    <property type="entry name" value="Reticulon"/>
</dbReference>
<evidence type="ECO:0000256" key="2">
    <source>
        <dbReference type="ARBA" id="ARBA00022692"/>
    </source>
</evidence>
<dbReference type="PROSITE" id="PS50845">
    <property type="entry name" value="RETICULON"/>
    <property type="match status" value="1"/>
</dbReference>
<proteinExistence type="predicted"/>
<keyword evidence="3 6" id="KW-0256">Endoplasmic reticulum</keyword>
<evidence type="ECO:0000313" key="8">
    <source>
        <dbReference type="EMBL" id="KAL3681785.1"/>
    </source>
</evidence>
<dbReference type="Proteomes" id="UP001633002">
    <property type="component" value="Unassembled WGS sequence"/>
</dbReference>
<keyword evidence="5 6" id="KW-0472">Membrane</keyword>
<dbReference type="PANTHER" id="PTHR47879">
    <property type="entry name" value="RETICULON-LIKE PROTEIN B22"/>
    <property type="match status" value="1"/>
</dbReference>
<gene>
    <name evidence="8" type="ORF">R1sor_024741</name>
</gene>
<protein>
    <recommendedName>
        <fullName evidence="6">Reticulon-like protein</fullName>
    </recommendedName>
</protein>
<evidence type="ECO:0000256" key="3">
    <source>
        <dbReference type="ARBA" id="ARBA00022824"/>
    </source>
</evidence>
<feature type="transmembrane region" description="Helical" evidence="6">
    <location>
        <begin position="125"/>
        <end position="143"/>
    </location>
</feature>
<comment type="subcellular location">
    <subcellularLocation>
        <location evidence="1 6">Endoplasmic reticulum membrane</location>
        <topology evidence="1 6">Multi-pass membrane protein</topology>
    </subcellularLocation>
</comment>
<keyword evidence="2 6" id="KW-0812">Transmembrane</keyword>
<sequence>MWRRPAHTLLLFGCGTLIWYFCGPLRRNVVSLVADILFTFVCSLGLLGYLCRQLHISVPLDPLEWQVTAEAANDIAACVANTVGAAEGVLRVAASGRDSKLFMKVVFGLYMISALGRSASGPTVAYAALCFAMIVPYFVSKIAPEIISHTPRFLNGKISEQGSYTPGNSPKSNYNSPRYFYENLLRFFRR</sequence>
<evidence type="ECO:0000256" key="6">
    <source>
        <dbReference type="RuleBase" id="RU363132"/>
    </source>
</evidence>
<name>A0ABD3GUI0_9MARC</name>
<evidence type="ECO:0000256" key="1">
    <source>
        <dbReference type="ARBA" id="ARBA00004477"/>
    </source>
</evidence>
<evidence type="ECO:0000256" key="4">
    <source>
        <dbReference type="ARBA" id="ARBA00022989"/>
    </source>
</evidence>
<dbReference type="GO" id="GO:0005789">
    <property type="term" value="C:endoplasmic reticulum membrane"/>
    <property type="evidence" value="ECO:0007669"/>
    <property type="project" value="UniProtKB-SubCell"/>
</dbReference>
<reference evidence="8 9" key="1">
    <citation type="submission" date="2024-09" db="EMBL/GenBank/DDBJ databases">
        <title>Chromosome-scale assembly of Riccia sorocarpa.</title>
        <authorList>
            <person name="Paukszto L."/>
        </authorList>
    </citation>
    <scope>NUCLEOTIDE SEQUENCE [LARGE SCALE GENOMIC DNA]</scope>
    <source>
        <strain evidence="8">LP-2024</strain>
        <tissue evidence="8">Aerial parts of the thallus</tissue>
    </source>
</reference>